<dbReference type="Proteomes" id="UP000192257">
    <property type="component" value="Unassembled WGS sequence"/>
</dbReference>
<dbReference type="OrthoDB" id="250126at2759"/>
<dbReference type="Gene3D" id="1.25.40.10">
    <property type="entry name" value="Tetratricopeptide repeat domain"/>
    <property type="match status" value="1"/>
</dbReference>
<dbReference type="InterPro" id="IPR000048">
    <property type="entry name" value="IQ_motif_EF-hand-BS"/>
</dbReference>
<dbReference type="PROSITE" id="PS50096">
    <property type="entry name" value="IQ"/>
    <property type="match status" value="2"/>
</dbReference>
<feature type="compositionally biased region" description="Polar residues" evidence="2">
    <location>
        <begin position="18"/>
        <end position="28"/>
    </location>
</feature>
<feature type="region of interest" description="Disordered" evidence="2">
    <location>
        <begin position="1"/>
        <end position="68"/>
    </location>
</feature>
<feature type="coiled-coil region" evidence="1">
    <location>
        <begin position="764"/>
        <end position="805"/>
    </location>
</feature>
<feature type="compositionally biased region" description="Polar residues" evidence="2">
    <location>
        <begin position="1245"/>
        <end position="1255"/>
    </location>
</feature>
<dbReference type="SMART" id="SM00015">
    <property type="entry name" value="IQ"/>
    <property type="match status" value="4"/>
</dbReference>
<feature type="compositionally biased region" description="Basic and acidic residues" evidence="2">
    <location>
        <begin position="644"/>
        <end position="653"/>
    </location>
</feature>
<dbReference type="VEuPathDB" id="TriTrypDB:TM35_000014610"/>
<reference evidence="3 4" key="1">
    <citation type="submission" date="2017-03" db="EMBL/GenBank/DDBJ databases">
        <title>An alternative strategy for trypanosome survival in the mammalian bloodstream revealed through genome and transcriptome analysis of the ubiquitous bovine parasite Trypanosoma (Megatrypanum) theileri.</title>
        <authorList>
            <person name="Kelly S."/>
            <person name="Ivens A."/>
            <person name="Mott A."/>
            <person name="O'Neill E."/>
            <person name="Emms D."/>
            <person name="Macleod O."/>
            <person name="Voorheis P."/>
            <person name="Matthews J."/>
            <person name="Matthews K."/>
            <person name="Carrington M."/>
        </authorList>
    </citation>
    <scope>NUCLEOTIDE SEQUENCE [LARGE SCALE GENOMIC DNA]</scope>
    <source>
        <strain evidence="3">Edinburgh</strain>
    </source>
</reference>
<dbReference type="AlphaFoldDB" id="A0A1X0P9I3"/>
<evidence type="ECO:0000313" key="4">
    <source>
        <dbReference type="Proteomes" id="UP000192257"/>
    </source>
</evidence>
<dbReference type="SUPFAM" id="SSF48452">
    <property type="entry name" value="TPR-like"/>
    <property type="match status" value="1"/>
</dbReference>
<sequence>MHGLTYPKSGEKRGVNPFTGSVQLPSLETSRKGNTPLMRSQKKQRVETGDSSRSSASLRVKKTTDKISSRTQVPVETIMEMNKEAMSLLKDGKMKESYAMLQSALSAAERGVRRFQRHPQETNSDIQGQREAWLLAFAATLSNLGCVRRRDNQLQEAVRYLRDASKIEVQVFGKPSCSTMVNLSAVLLGMGESEEALTIARDCVVASEQSDPMLHVIALHNYGVTLSNHPTEAMRQSAADVLMRALQAAESHLGENHPTTVLIRERCGMTLHKPSQEKNETIPTTTVPVAQVSPNLRRTGPFPLAGRMLPPIDPSLIHRKQAQDAIKTLDYGEVPVVPPPPPPPPPSTYLPLPPTSHSSSTTSSVAAAAVAVPVSIAPTQAADSIANGDHDHDNGGNVDSSISPIKNSLADGSLTAISAVASEVSATPVKLEEHESMPISSSSLNVKNNMNPTNPRMSSPLQSNSVGSIKEETHKNPLEHSLSSDIPAPVHCEHVSETSILLASGSLHVKPIISTSMNEDSVGSDMMTGGKRSSSISIDAAAETVAGAGVLAICREIREVEEAKEKEKETKKKEDTKKVTNVSQQSKKSSSSNKAIFMGFIPFGDQRKGMQPSFFRFAPPDKDDVPPREPPAPINEAAPINEFPPEKSVKDYDYSDSEENEEAPVEKKKVEVEDTEEKPTNKIREVLIKTIGANPVKRREERIQREREEEKNLRARLRQEAEEAAKKEYFEQTLNKIITRTRDRAARKIQYLWFYWWNSIGKRRRELLRKREEDRARRERARQALLDHERRVQEALKEKKAAMDAQAAVIASVLRCGKKWLSKTACVRYVARRKIPRNDHDNAYFLNKIAKIQAAWRGFSTRRRIKDLVITRKQSLTQYHEEEVKEYAATVIQLFVRRVFARMEKQRRAVERYTPPTIRIQRWFRHIMPYRRALGMDRVSKWRREYSARMIQRAWRDYLQRLHYFMERLRYKLDEDRRKERYAADVLKRVGRGFISRKYLSKLSVRDKELRKVMYTLEWGETKDVEKVPDSNALLPSQSEYVPTPLEEVLRVAEIEREKYHIGLFVDQVAKREREEWKEVLRTRPFEVQRRRAQEDHLCEIELNASRRERAAIKIQTEFRRWLRIRDDPSRDKTLLLIGRGRYQQTYYGHKVEKVRHLHEQEVGKTLYGDQTAPMRAARMEAEEELKGVRPFVRTFVPKEEVRSREERYRVERELRRDEVLVEQKLSVEPTVQGRESRLRRALREQSQSQMKEIT</sequence>
<feature type="region of interest" description="Disordered" evidence="2">
    <location>
        <begin position="1233"/>
        <end position="1255"/>
    </location>
</feature>
<protein>
    <submittedName>
        <fullName evidence="3">Uncharacterized protein</fullName>
    </submittedName>
</protein>
<dbReference type="STRING" id="67003.A0A1X0P9I3"/>
<dbReference type="InterPro" id="IPR011990">
    <property type="entry name" value="TPR-like_helical_dom_sf"/>
</dbReference>
<dbReference type="Gene3D" id="1.20.5.190">
    <property type="match status" value="1"/>
</dbReference>
<keyword evidence="1" id="KW-0175">Coiled coil</keyword>
<feature type="compositionally biased region" description="Basic and acidic residues" evidence="2">
    <location>
        <begin position="1235"/>
        <end position="1244"/>
    </location>
</feature>
<feature type="region of interest" description="Disordered" evidence="2">
    <location>
        <begin position="611"/>
        <end position="676"/>
    </location>
</feature>
<evidence type="ECO:0000256" key="2">
    <source>
        <dbReference type="SAM" id="MobiDB-lite"/>
    </source>
</evidence>
<evidence type="ECO:0000313" key="3">
    <source>
        <dbReference type="EMBL" id="ORC93584.1"/>
    </source>
</evidence>
<feature type="region of interest" description="Disordered" evidence="2">
    <location>
        <begin position="563"/>
        <end position="591"/>
    </location>
</feature>
<dbReference type="RefSeq" id="XP_028887650.1">
    <property type="nucleotide sequence ID" value="XM_029021142.1"/>
</dbReference>
<dbReference type="EMBL" id="NBCO01000001">
    <property type="protein sequence ID" value="ORC93584.1"/>
    <property type="molecule type" value="Genomic_DNA"/>
</dbReference>
<name>A0A1X0P9I3_9TRYP</name>
<dbReference type="Pfam" id="PF00612">
    <property type="entry name" value="IQ"/>
    <property type="match status" value="1"/>
</dbReference>
<feature type="compositionally biased region" description="Pro residues" evidence="2">
    <location>
        <begin position="336"/>
        <end position="354"/>
    </location>
</feature>
<comment type="caution">
    <text evidence="3">The sequence shown here is derived from an EMBL/GenBank/DDBJ whole genome shotgun (WGS) entry which is preliminary data.</text>
</comment>
<feature type="compositionally biased region" description="Basic and acidic residues" evidence="2">
    <location>
        <begin position="664"/>
        <end position="676"/>
    </location>
</feature>
<organism evidence="3 4">
    <name type="scientific">Trypanosoma theileri</name>
    <dbReference type="NCBI Taxonomy" id="67003"/>
    <lineage>
        <taxon>Eukaryota</taxon>
        <taxon>Discoba</taxon>
        <taxon>Euglenozoa</taxon>
        <taxon>Kinetoplastea</taxon>
        <taxon>Metakinetoplastina</taxon>
        <taxon>Trypanosomatida</taxon>
        <taxon>Trypanosomatidae</taxon>
        <taxon>Trypanosoma</taxon>
    </lineage>
</organism>
<dbReference type="GeneID" id="39980922"/>
<proteinExistence type="predicted"/>
<evidence type="ECO:0000256" key="1">
    <source>
        <dbReference type="SAM" id="Coils"/>
    </source>
</evidence>
<feature type="compositionally biased region" description="Basic and acidic residues" evidence="2">
    <location>
        <begin position="563"/>
        <end position="578"/>
    </location>
</feature>
<feature type="region of interest" description="Disordered" evidence="2">
    <location>
        <begin position="384"/>
        <end position="403"/>
    </location>
</feature>
<feature type="compositionally biased region" description="Low complexity" evidence="2">
    <location>
        <begin position="579"/>
        <end position="591"/>
    </location>
</feature>
<accession>A0A1X0P9I3</accession>
<keyword evidence="4" id="KW-1185">Reference proteome</keyword>
<feature type="coiled-coil region" evidence="1">
    <location>
        <begin position="696"/>
        <end position="727"/>
    </location>
</feature>
<gene>
    <name evidence="3" type="ORF">TM35_000014610</name>
</gene>
<feature type="region of interest" description="Disordered" evidence="2">
    <location>
        <begin position="332"/>
        <end position="361"/>
    </location>
</feature>
<feature type="compositionally biased region" description="Acidic residues" evidence="2">
    <location>
        <begin position="654"/>
        <end position="663"/>
    </location>
</feature>